<dbReference type="PANTHER" id="PTHR14218">
    <property type="entry name" value="PROTEASE S8 TRIPEPTIDYL PEPTIDASE I CLN2"/>
    <property type="match status" value="1"/>
</dbReference>
<dbReference type="SUPFAM" id="SSF54897">
    <property type="entry name" value="Protease propeptides/inhibitors"/>
    <property type="match status" value="1"/>
</dbReference>
<evidence type="ECO:0000256" key="1">
    <source>
        <dbReference type="SAM" id="MobiDB-lite"/>
    </source>
</evidence>
<dbReference type="EMBL" id="ASPP01001089">
    <property type="protein sequence ID" value="ETO36000.1"/>
    <property type="molecule type" value="Genomic_DNA"/>
</dbReference>
<protein>
    <recommendedName>
        <fullName evidence="2">Peptidase S53 activation domain-containing protein</fullName>
    </recommendedName>
</protein>
<dbReference type="GO" id="GO:0006508">
    <property type="term" value="P:proteolysis"/>
    <property type="evidence" value="ECO:0007669"/>
    <property type="project" value="TreeGrafter"/>
</dbReference>
<sequence length="240" mass="27520">MKNIASLCTSGNLQFENTFGEDFVTQEAKAKLRKEMIKLQKELDNKKVYFFVSYIAFFFIKKKRDDNGPLEVNKITLYMNILEFDPLILLQSNNKIFAGEAHKIALDTETVGVDIFAVVVDSTISVHNINERVGTNRIDAIDAKPKDMDFEAQNGGRRKGPLTFTLRQQRVEEFHEEMKEISDLSSPKYGQHKSLSEVHEMLKPDPSSFEAMRQWLRSFGVSDNDEKESELEHVTSNGDF</sequence>
<dbReference type="Pfam" id="PF09286">
    <property type="entry name" value="Pro-kuma_activ"/>
    <property type="match status" value="1"/>
</dbReference>
<dbReference type="AlphaFoldDB" id="X6PBW8"/>
<proteinExistence type="predicted"/>
<dbReference type="PANTHER" id="PTHR14218:SF15">
    <property type="entry name" value="TRIPEPTIDYL-PEPTIDASE 1"/>
    <property type="match status" value="1"/>
</dbReference>
<accession>X6PBW8</accession>
<evidence type="ECO:0000313" key="4">
    <source>
        <dbReference type="Proteomes" id="UP000023152"/>
    </source>
</evidence>
<dbReference type="InterPro" id="IPR050819">
    <property type="entry name" value="Tripeptidyl-peptidase_I"/>
</dbReference>
<evidence type="ECO:0000313" key="3">
    <source>
        <dbReference type="EMBL" id="ETO36000.1"/>
    </source>
</evidence>
<evidence type="ECO:0000259" key="2">
    <source>
        <dbReference type="Pfam" id="PF09286"/>
    </source>
</evidence>
<feature type="non-terminal residue" evidence="3">
    <location>
        <position position="240"/>
    </location>
</feature>
<organism evidence="3 4">
    <name type="scientific">Reticulomyxa filosa</name>
    <dbReference type="NCBI Taxonomy" id="46433"/>
    <lineage>
        <taxon>Eukaryota</taxon>
        <taxon>Sar</taxon>
        <taxon>Rhizaria</taxon>
        <taxon>Retaria</taxon>
        <taxon>Foraminifera</taxon>
        <taxon>Monothalamids</taxon>
        <taxon>Reticulomyxidae</taxon>
        <taxon>Reticulomyxa</taxon>
    </lineage>
</organism>
<name>X6PBW8_RETFI</name>
<feature type="region of interest" description="Disordered" evidence="1">
    <location>
        <begin position="220"/>
        <end position="240"/>
    </location>
</feature>
<keyword evidence="4" id="KW-1185">Reference proteome</keyword>
<dbReference type="InterPro" id="IPR015366">
    <property type="entry name" value="S53_propep"/>
</dbReference>
<comment type="caution">
    <text evidence="3">The sequence shown here is derived from an EMBL/GenBank/DDBJ whole genome shotgun (WGS) entry which is preliminary data.</text>
</comment>
<feature type="domain" description="Peptidase S53 activation" evidence="2">
    <location>
        <begin position="161"/>
        <end position="226"/>
    </location>
</feature>
<dbReference type="OrthoDB" id="409122at2759"/>
<dbReference type="GO" id="GO:0008240">
    <property type="term" value="F:tripeptidyl-peptidase activity"/>
    <property type="evidence" value="ECO:0007669"/>
    <property type="project" value="TreeGrafter"/>
</dbReference>
<reference evidence="3 4" key="1">
    <citation type="journal article" date="2013" name="Curr. Biol.">
        <title>The Genome of the Foraminiferan Reticulomyxa filosa.</title>
        <authorList>
            <person name="Glockner G."/>
            <person name="Hulsmann N."/>
            <person name="Schleicher M."/>
            <person name="Noegel A.A."/>
            <person name="Eichinger L."/>
            <person name="Gallinger C."/>
            <person name="Pawlowski J."/>
            <person name="Sierra R."/>
            <person name="Euteneuer U."/>
            <person name="Pillet L."/>
            <person name="Moustafa A."/>
            <person name="Platzer M."/>
            <person name="Groth M."/>
            <person name="Szafranski K."/>
            <person name="Schliwa M."/>
        </authorList>
    </citation>
    <scope>NUCLEOTIDE SEQUENCE [LARGE SCALE GENOMIC DNA]</scope>
</reference>
<gene>
    <name evidence="3" type="ORF">RFI_01062</name>
</gene>
<dbReference type="Proteomes" id="UP000023152">
    <property type="component" value="Unassembled WGS sequence"/>
</dbReference>
<dbReference type="GO" id="GO:0004175">
    <property type="term" value="F:endopeptidase activity"/>
    <property type="evidence" value="ECO:0007669"/>
    <property type="project" value="TreeGrafter"/>
</dbReference>